<dbReference type="GO" id="GO:0004664">
    <property type="term" value="F:prephenate dehydratase activity"/>
    <property type="evidence" value="ECO:0007669"/>
    <property type="project" value="UniProtKB-UniRule"/>
</dbReference>
<accession>A0A2T2WIZ4</accession>
<dbReference type="SUPFAM" id="SSF53850">
    <property type="entry name" value="Periplasmic binding protein-like II"/>
    <property type="match status" value="1"/>
</dbReference>
<evidence type="ECO:0000313" key="13">
    <source>
        <dbReference type="Proteomes" id="UP000241848"/>
    </source>
</evidence>
<feature type="domain" description="ACT" evidence="11">
    <location>
        <begin position="192"/>
        <end position="268"/>
    </location>
</feature>
<evidence type="ECO:0000256" key="5">
    <source>
        <dbReference type="ARBA" id="ARBA00023141"/>
    </source>
</evidence>
<evidence type="ECO:0000256" key="9">
    <source>
        <dbReference type="RuleBase" id="RU361254"/>
    </source>
</evidence>
<dbReference type="PROSITE" id="PS51171">
    <property type="entry name" value="PREPHENATE_DEHYDR_3"/>
    <property type="match status" value="1"/>
</dbReference>
<dbReference type="CDD" id="cd13631">
    <property type="entry name" value="PBP2_Ct-PDT_like"/>
    <property type="match status" value="1"/>
</dbReference>
<dbReference type="Proteomes" id="UP000241848">
    <property type="component" value="Unassembled WGS sequence"/>
</dbReference>
<protein>
    <recommendedName>
        <fullName evidence="3 9">Prephenate dehydratase</fullName>
        <shortName evidence="9">PDT</shortName>
        <ecNumber evidence="2 9">4.2.1.51</ecNumber>
    </recommendedName>
</protein>
<dbReference type="Pfam" id="PF01842">
    <property type="entry name" value="ACT"/>
    <property type="match status" value="1"/>
</dbReference>
<proteinExistence type="predicted"/>
<dbReference type="GO" id="GO:0005737">
    <property type="term" value="C:cytoplasm"/>
    <property type="evidence" value="ECO:0007669"/>
    <property type="project" value="TreeGrafter"/>
</dbReference>
<evidence type="ECO:0000259" key="11">
    <source>
        <dbReference type="PROSITE" id="PS51671"/>
    </source>
</evidence>
<evidence type="ECO:0000259" key="10">
    <source>
        <dbReference type="PROSITE" id="PS51171"/>
    </source>
</evidence>
<keyword evidence="7 9" id="KW-0456">Lyase</keyword>
<evidence type="ECO:0000313" key="12">
    <source>
        <dbReference type="EMBL" id="PSR22209.1"/>
    </source>
</evidence>
<dbReference type="PROSITE" id="PS00857">
    <property type="entry name" value="PREPHENATE_DEHYDR_1"/>
    <property type="match status" value="1"/>
</dbReference>
<dbReference type="Gene3D" id="3.30.70.260">
    <property type="match status" value="1"/>
</dbReference>
<dbReference type="CDD" id="cd04905">
    <property type="entry name" value="ACT_CM-PDT"/>
    <property type="match status" value="1"/>
</dbReference>
<evidence type="ECO:0000256" key="3">
    <source>
        <dbReference type="ARBA" id="ARBA00021872"/>
    </source>
</evidence>
<comment type="pathway">
    <text evidence="1 9">Amino-acid biosynthesis; L-phenylalanine biosynthesis; phenylpyruvate from prephenate: step 1/1.</text>
</comment>
<reference evidence="12 13" key="1">
    <citation type="journal article" date="2014" name="BMC Genomics">
        <title>Comparison of environmental and isolate Sulfobacillus genomes reveals diverse carbon, sulfur, nitrogen, and hydrogen metabolisms.</title>
        <authorList>
            <person name="Justice N.B."/>
            <person name="Norman A."/>
            <person name="Brown C.T."/>
            <person name="Singh A."/>
            <person name="Thomas B.C."/>
            <person name="Banfield J.F."/>
        </authorList>
    </citation>
    <scope>NUCLEOTIDE SEQUENCE [LARGE SCALE GENOMIC DNA]</scope>
    <source>
        <strain evidence="12">AMDSBA3</strain>
    </source>
</reference>
<evidence type="ECO:0000256" key="1">
    <source>
        <dbReference type="ARBA" id="ARBA00004741"/>
    </source>
</evidence>
<dbReference type="PROSITE" id="PS51671">
    <property type="entry name" value="ACT"/>
    <property type="match status" value="1"/>
</dbReference>
<dbReference type="InterPro" id="IPR001086">
    <property type="entry name" value="Preph_deHydtase"/>
</dbReference>
<dbReference type="AlphaFoldDB" id="A0A2T2WIZ4"/>
<dbReference type="SUPFAM" id="SSF55021">
    <property type="entry name" value="ACT-like"/>
    <property type="match status" value="1"/>
</dbReference>
<evidence type="ECO:0000256" key="7">
    <source>
        <dbReference type="ARBA" id="ARBA00023239"/>
    </source>
</evidence>
<keyword evidence="4 9" id="KW-0028">Amino-acid biosynthesis</keyword>
<dbReference type="GO" id="GO:0009094">
    <property type="term" value="P:L-phenylalanine biosynthetic process"/>
    <property type="evidence" value="ECO:0007669"/>
    <property type="project" value="UniProtKB-UniPathway"/>
</dbReference>
<dbReference type="InterPro" id="IPR045865">
    <property type="entry name" value="ACT-like_dom_sf"/>
</dbReference>
<evidence type="ECO:0000256" key="4">
    <source>
        <dbReference type="ARBA" id="ARBA00022605"/>
    </source>
</evidence>
<keyword evidence="6 9" id="KW-0584">Phenylalanine biosynthesis</keyword>
<dbReference type="PROSITE" id="PS00858">
    <property type="entry name" value="PREPHENATE_DEHYDR_2"/>
    <property type="match status" value="1"/>
</dbReference>
<dbReference type="InterPro" id="IPR018528">
    <property type="entry name" value="Preph_deHydtase_CS"/>
</dbReference>
<dbReference type="PANTHER" id="PTHR21022:SF19">
    <property type="entry name" value="PREPHENATE DEHYDRATASE-RELATED"/>
    <property type="match status" value="1"/>
</dbReference>
<evidence type="ECO:0000256" key="6">
    <source>
        <dbReference type="ARBA" id="ARBA00023222"/>
    </source>
</evidence>
<name>A0A2T2WIZ4_9FIRM</name>
<dbReference type="InterPro" id="IPR002912">
    <property type="entry name" value="ACT_dom"/>
</dbReference>
<dbReference type="EMBL" id="PXYV01000020">
    <property type="protein sequence ID" value="PSR22209.1"/>
    <property type="molecule type" value="Genomic_DNA"/>
</dbReference>
<gene>
    <name evidence="9" type="primary">pheA</name>
    <name evidence="12" type="ORF">C7B45_07490</name>
</gene>
<organism evidence="12 13">
    <name type="scientific">Sulfobacillus acidophilus</name>
    <dbReference type="NCBI Taxonomy" id="53633"/>
    <lineage>
        <taxon>Bacteria</taxon>
        <taxon>Bacillati</taxon>
        <taxon>Bacillota</taxon>
        <taxon>Clostridia</taxon>
        <taxon>Eubacteriales</taxon>
        <taxon>Clostridiales Family XVII. Incertae Sedis</taxon>
        <taxon>Sulfobacillus</taxon>
    </lineage>
</organism>
<dbReference type="PANTHER" id="PTHR21022">
    <property type="entry name" value="PREPHENATE DEHYDRATASE P PROTEIN"/>
    <property type="match status" value="1"/>
</dbReference>
<keyword evidence="5 9" id="KW-0057">Aromatic amino acid biosynthesis</keyword>
<comment type="catalytic activity">
    <reaction evidence="8 9">
        <text>prephenate + H(+) = 3-phenylpyruvate + CO2 + H2O</text>
        <dbReference type="Rhea" id="RHEA:21648"/>
        <dbReference type="ChEBI" id="CHEBI:15377"/>
        <dbReference type="ChEBI" id="CHEBI:15378"/>
        <dbReference type="ChEBI" id="CHEBI:16526"/>
        <dbReference type="ChEBI" id="CHEBI:18005"/>
        <dbReference type="ChEBI" id="CHEBI:29934"/>
        <dbReference type="EC" id="4.2.1.51"/>
    </reaction>
</comment>
<dbReference type="Pfam" id="PF00800">
    <property type="entry name" value="PDT"/>
    <property type="match status" value="1"/>
</dbReference>
<dbReference type="Gene3D" id="3.40.190.10">
    <property type="entry name" value="Periplasmic binding protein-like II"/>
    <property type="match status" value="2"/>
</dbReference>
<feature type="domain" description="Prephenate dehydratase" evidence="10">
    <location>
        <begin position="1"/>
        <end position="176"/>
    </location>
</feature>
<comment type="caution">
    <text evidence="12">The sequence shown here is derived from an EMBL/GenBank/DDBJ whole genome shotgun (WGS) entry which is preliminary data.</text>
</comment>
<evidence type="ECO:0000256" key="8">
    <source>
        <dbReference type="ARBA" id="ARBA00047848"/>
    </source>
</evidence>
<dbReference type="EC" id="4.2.1.51" evidence="2 9"/>
<sequence length="276" mass="30994">MYYQGEPGAFSEAAILHYFPGEEPQGLPSFEAAFAQLLDDSHAFGLLPIENAYRGPVTEVWDRLVGNDRLTIWAEVVEPVHLALMAHAGETLTSIRRVRSHPQALMQSRGFWQPRGYEAEPSLDTAGSAREVAENHWPGVAAIASPRAAQRYGLNILAAPLEDYPDNRTRFWLISQRQPRLPEGRVQTMKATLAFDVVHQPGSLSRVLNIFSARQIDLTKIESRPRPGVPFEFRFWIDVALRDTEAATLFEALAQVQTSVLFYRFLGYYPALADEA</sequence>
<evidence type="ECO:0000256" key="2">
    <source>
        <dbReference type="ARBA" id="ARBA00013147"/>
    </source>
</evidence>
<dbReference type="UniPathway" id="UPA00121">
    <property type="reaction ID" value="UER00345"/>
</dbReference>